<dbReference type="GO" id="GO:0005886">
    <property type="term" value="C:plasma membrane"/>
    <property type="evidence" value="ECO:0007669"/>
    <property type="project" value="TreeGrafter"/>
</dbReference>
<accession>A0AB73A6K8</accession>
<dbReference type="AlphaFoldDB" id="A0AB73A6K8"/>
<dbReference type="GO" id="GO:0016887">
    <property type="term" value="F:ATP hydrolysis activity"/>
    <property type="evidence" value="ECO:0007669"/>
    <property type="project" value="InterPro"/>
</dbReference>
<dbReference type="Gene3D" id="3.40.50.300">
    <property type="entry name" value="P-loop containing nucleotide triphosphate hydrolases"/>
    <property type="match status" value="1"/>
</dbReference>
<sequence>MNKIVEVQNVTKVYGKNNEKKTQALSGISFDVEKGEFIGIMGASGSGKSTLLNILSTLDKPTDGHIRIKSKRCDHIKRKSTSRFSCE</sequence>
<gene>
    <name evidence="2" type="ORF">D356_02462</name>
</gene>
<dbReference type="SUPFAM" id="SSF52540">
    <property type="entry name" value="P-loop containing nucleoside triphosphate hydrolases"/>
    <property type="match status" value="1"/>
</dbReference>
<evidence type="ECO:0000313" key="2">
    <source>
        <dbReference type="EMBL" id="EPI09331.1"/>
    </source>
</evidence>
<dbReference type="Pfam" id="PF00005">
    <property type="entry name" value="ABC_tran"/>
    <property type="match status" value="1"/>
</dbReference>
<dbReference type="InterPro" id="IPR027417">
    <property type="entry name" value="P-loop_NTPase"/>
</dbReference>
<dbReference type="InterPro" id="IPR015854">
    <property type="entry name" value="ABC_transpr_LolD-like"/>
</dbReference>
<proteinExistence type="predicted"/>
<name>A0AB73A6K8_ENTFC</name>
<dbReference type="PANTHER" id="PTHR24220:SF86">
    <property type="entry name" value="ABC TRANSPORTER ABCH.1"/>
    <property type="match status" value="1"/>
</dbReference>
<evidence type="ECO:0000259" key="1">
    <source>
        <dbReference type="Pfam" id="PF00005"/>
    </source>
</evidence>
<protein>
    <recommendedName>
        <fullName evidence="1">ABC transporter domain-containing protein</fullName>
    </recommendedName>
</protein>
<dbReference type="InterPro" id="IPR003439">
    <property type="entry name" value="ABC_transporter-like_ATP-bd"/>
</dbReference>
<dbReference type="Proteomes" id="UP000014622">
    <property type="component" value="Unassembled WGS sequence"/>
</dbReference>
<feature type="domain" description="ABC transporter" evidence="1">
    <location>
        <begin position="25"/>
        <end position="81"/>
    </location>
</feature>
<organism evidence="2 3">
    <name type="scientific">Enterococcus faecium SD2A-2</name>
    <dbReference type="NCBI Taxonomy" id="1244154"/>
    <lineage>
        <taxon>Bacteria</taxon>
        <taxon>Bacillati</taxon>
        <taxon>Bacillota</taxon>
        <taxon>Bacilli</taxon>
        <taxon>Lactobacillales</taxon>
        <taxon>Enterococcaceae</taxon>
        <taxon>Enterococcus</taxon>
    </lineage>
</organism>
<dbReference type="GO" id="GO:0005524">
    <property type="term" value="F:ATP binding"/>
    <property type="evidence" value="ECO:0007669"/>
    <property type="project" value="InterPro"/>
</dbReference>
<dbReference type="EMBL" id="ATIT01000124">
    <property type="protein sequence ID" value="EPI09331.1"/>
    <property type="molecule type" value="Genomic_DNA"/>
</dbReference>
<comment type="caution">
    <text evidence="2">The sequence shown here is derived from an EMBL/GenBank/DDBJ whole genome shotgun (WGS) entry which is preliminary data.</text>
</comment>
<dbReference type="GO" id="GO:0022857">
    <property type="term" value="F:transmembrane transporter activity"/>
    <property type="evidence" value="ECO:0007669"/>
    <property type="project" value="TreeGrafter"/>
</dbReference>
<evidence type="ECO:0000313" key="3">
    <source>
        <dbReference type="Proteomes" id="UP000014622"/>
    </source>
</evidence>
<dbReference type="PANTHER" id="PTHR24220">
    <property type="entry name" value="IMPORT ATP-BINDING PROTEIN"/>
    <property type="match status" value="1"/>
</dbReference>
<reference evidence="2 3" key="1">
    <citation type="submission" date="2013-06" db="EMBL/GenBank/DDBJ databases">
        <authorList>
            <person name="Weinstock G."/>
            <person name="Sodergren E."/>
            <person name="Lobos E.A."/>
            <person name="Fulton L."/>
            <person name="Fulton R."/>
            <person name="Courtney L."/>
            <person name="Fronick C."/>
            <person name="O'Laughlin M."/>
            <person name="Godfrey J."/>
            <person name="Wilson R.M."/>
            <person name="Miner T."/>
            <person name="Farmer C."/>
            <person name="Delehaunty K."/>
            <person name="Cordes M."/>
            <person name="Minx P."/>
            <person name="Tomlinson C."/>
            <person name="Chen J."/>
            <person name="Wollam A."/>
            <person name="Pepin K.H."/>
            <person name="Bhonagiri V."/>
            <person name="Zhang X."/>
            <person name="Warren W."/>
            <person name="Mitreva M."/>
            <person name="Mardis E.R."/>
            <person name="Wilson R.K."/>
        </authorList>
    </citation>
    <scope>NUCLEOTIDE SEQUENCE [LARGE SCALE GENOMIC DNA]</scope>
    <source>
        <strain evidence="2 3">SD2A-2</strain>
    </source>
</reference>